<feature type="region of interest" description="Disordered" evidence="1">
    <location>
        <begin position="179"/>
        <end position="232"/>
    </location>
</feature>
<organism evidence="3">
    <name type="scientific">Ganoderma boninense</name>
    <dbReference type="NCBI Taxonomy" id="34458"/>
    <lineage>
        <taxon>Eukaryota</taxon>
        <taxon>Fungi</taxon>
        <taxon>Dikarya</taxon>
        <taxon>Basidiomycota</taxon>
        <taxon>Agaricomycotina</taxon>
        <taxon>Agaricomycetes</taxon>
        <taxon>Polyporales</taxon>
        <taxon>Polyporaceae</taxon>
        <taxon>Ganoderma</taxon>
    </lineage>
</organism>
<keyword evidence="2" id="KW-0472">Membrane</keyword>
<dbReference type="GO" id="GO:0016301">
    <property type="term" value="F:kinase activity"/>
    <property type="evidence" value="ECO:0007669"/>
    <property type="project" value="UniProtKB-KW"/>
</dbReference>
<accession>A0A5K1JTC3</accession>
<dbReference type="AlphaFoldDB" id="A0A5K1JTC3"/>
<name>A0A5K1JTC3_9APHY</name>
<protein>
    <submittedName>
        <fullName evidence="3">Serine/threonine-protein kinase MAK</fullName>
    </submittedName>
</protein>
<evidence type="ECO:0000256" key="1">
    <source>
        <dbReference type="SAM" id="MobiDB-lite"/>
    </source>
</evidence>
<feature type="compositionally biased region" description="Low complexity" evidence="1">
    <location>
        <begin position="218"/>
        <end position="230"/>
    </location>
</feature>
<dbReference type="EMBL" id="LR724068">
    <property type="protein sequence ID" value="VWO94576.1"/>
    <property type="molecule type" value="Genomic_DNA"/>
</dbReference>
<feature type="transmembrane region" description="Helical" evidence="2">
    <location>
        <begin position="6"/>
        <end position="28"/>
    </location>
</feature>
<feature type="region of interest" description="Disordered" evidence="1">
    <location>
        <begin position="135"/>
        <end position="166"/>
    </location>
</feature>
<keyword evidence="3" id="KW-0808">Transferase</keyword>
<evidence type="ECO:0000313" key="3">
    <source>
        <dbReference type="EMBL" id="VWO94576.1"/>
    </source>
</evidence>
<keyword evidence="3" id="KW-0418">Kinase</keyword>
<reference evidence="3" key="1">
    <citation type="submission" date="2019-10" db="EMBL/GenBank/DDBJ databases">
        <authorList>
            <person name="Nor Muhammad N."/>
        </authorList>
    </citation>
    <scope>NUCLEOTIDE SEQUENCE</scope>
</reference>
<evidence type="ECO:0000256" key="2">
    <source>
        <dbReference type="SAM" id="Phobius"/>
    </source>
</evidence>
<keyword evidence="2" id="KW-0812">Transmembrane</keyword>
<sequence>MTTGFDIWGVVASVIGLLNFFQFIAAVIRSRLPRGCIRDFDDTLEETEGLLRSVEEEGLFAEDGGHYLSSTEAQIASDALAAQTLSQELTQWWRGLSKHITVCSVELKNIRAGVSTTSNERREALAQRQTLISLVNSGDSAQPDTSSSLETFEDASSSNSDGLTSEPQQLVIEETKELAPTEDDQAHLVNATSPSETRRTSRSSSDLEDTLPSYRRQSSLPPYASSPSSSTTVITRYTVTSADAARTTRKLVRAYRRRLMVRNVPWNSQETQHPHHALSAAASASAADRPSNAKRHWKLLEARAKSGLHPYVTVLSYEAPAVASSHAVGTV</sequence>
<gene>
    <name evidence="3" type="primary">E9EZF4</name>
</gene>
<proteinExistence type="predicted"/>
<keyword evidence="2" id="KW-1133">Transmembrane helix</keyword>